<dbReference type="EMBL" id="BAABHF010000022">
    <property type="protein sequence ID" value="GAA4497600.1"/>
    <property type="molecule type" value="Genomic_DNA"/>
</dbReference>
<gene>
    <name evidence="2" type="ORF">GCM10023191_041360</name>
</gene>
<name>A0ABP8Q742_9ACTN</name>
<dbReference type="RefSeq" id="WP_345466051.1">
    <property type="nucleotide sequence ID" value="NZ_BAABHF010000022.1"/>
</dbReference>
<comment type="caution">
    <text evidence="2">The sequence shown here is derived from an EMBL/GenBank/DDBJ whole genome shotgun (WGS) entry which is preliminary data.</text>
</comment>
<feature type="region of interest" description="Disordered" evidence="1">
    <location>
        <begin position="1"/>
        <end position="40"/>
    </location>
</feature>
<feature type="region of interest" description="Disordered" evidence="1">
    <location>
        <begin position="502"/>
        <end position="521"/>
    </location>
</feature>
<keyword evidence="3" id="KW-1185">Reference proteome</keyword>
<evidence type="ECO:0000256" key="1">
    <source>
        <dbReference type="SAM" id="MobiDB-lite"/>
    </source>
</evidence>
<feature type="compositionally biased region" description="Polar residues" evidence="1">
    <location>
        <begin position="164"/>
        <end position="178"/>
    </location>
</feature>
<feature type="compositionally biased region" description="Basic and acidic residues" evidence="1">
    <location>
        <begin position="19"/>
        <end position="29"/>
    </location>
</feature>
<proteinExistence type="predicted"/>
<feature type="compositionally biased region" description="Polar residues" evidence="1">
    <location>
        <begin position="82"/>
        <end position="98"/>
    </location>
</feature>
<feature type="compositionally biased region" description="Polar residues" evidence="1">
    <location>
        <begin position="1"/>
        <end position="10"/>
    </location>
</feature>
<dbReference type="Proteomes" id="UP001500503">
    <property type="component" value="Unassembled WGS sequence"/>
</dbReference>
<feature type="compositionally biased region" description="Polar residues" evidence="1">
    <location>
        <begin position="191"/>
        <end position="209"/>
    </location>
</feature>
<feature type="compositionally biased region" description="Low complexity" evidence="1">
    <location>
        <begin position="240"/>
        <end position="271"/>
    </location>
</feature>
<accession>A0ABP8Q742</accession>
<organism evidence="2 3">
    <name type="scientific">Actinoallomurus oryzae</name>
    <dbReference type="NCBI Taxonomy" id="502180"/>
    <lineage>
        <taxon>Bacteria</taxon>
        <taxon>Bacillati</taxon>
        <taxon>Actinomycetota</taxon>
        <taxon>Actinomycetes</taxon>
        <taxon>Streptosporangiales</taxon>
        <taxon>Thermomonosporaceae</taxon>
        <taxon>Actinoallomurus</taxon>
    </lineage>
</organism>
<feature type="region of interest" description="Disordered" evidence="1">
    <location>
        <begin position="52"/>
        <end position="272"/>
    </location>
</feature>
<feature type="compositionally biased region" description="Basic and acidic residues" evidence="1">
    <location>
        <begin position="56"/>
        <end position="75"/>
    </location>
</feature>
<evidence type="ECO:0000313" key="2">
    <source>
        <dbReference type="EMBL" id="GAA4497600.1"/>
    </source>
</evidence>
<sequence length="521" mass="54381">MSEGGSSTPRGLSDTPEEQPDKKDGDRPRPGTGRRLGLAAAAGLGAAAAAGLLAVEHTDDHPHPAPPDGGHHDVHTPPGRTPATQPSGDQGITPTENTPADPAAPGEPVAADTGTPDATHTPDPAQPGFSPQDLGGQDLGDRDLTSQAPRGFTITDGAPAVGGSNASDLGQSPTTLYDSSGHPVMALDRSGQWQPISNGPETQNGTRGRSSVLYDSSGDPVAMLDSAGQVVPISGRAPVGTSTQRTTGTGRTSTGDDSAQQTQSGQGSAPQYVPMSDAEIAQYMRGLTPEQRAAEIQKVLDDQKIHLSGAKLPGLPNGFWDKDGYTYIDENGKKNTLNLLAAAATLTMLEDYFSHFKTDISALSDTAAKLSAKGDDIDSPAVALALAFNAVDGIWKTLFDDVGNASDESITKVQNNFYQLKSLLFGGNVTNPTDNKTAMTNGNIATVASAIRDQASSLNLAASQYVQTEEENLSQFGMHADDPRPAWEKARYVNGQDLAKTGNFPPGFFDPHNPSSPYYQQ</sequence>
<evidence type="ECO:0000313" key="3">
    <source>
        <dbReference type="Proteomes" id="UP001500503"/>
    </source>
</evidence>
<protein>
    <submittedName>
        <fullName evidence="2">Uncharacterized protein</fullName>
    </submittedName>
</protein>
<reference evidence="3" key="1">
    <citation type="journal article" date="2019" name="Int. J. Syst. Evol. Microbiol.">
        <title>The Global Catalogue of Microorganisms (GCM) 10K type strain sequencing project: providing services to taxonomists for standard genome sequencing and annotation.</title>
        <authorList>
            <consortium name="The Broad Institute Genomics Platform"/>
            <consortium name="The Broad Institute Genome Sequencing Center for Infectious Disease"/>
            <person name="Wu L."/>
            <person name="Ma J."/>
        </authorList>
    </citation>
    <scope>NUCLEOTIDE SEQUENCE [LARGE SCALE GENOMIC DNA]</scope>
    <source>
        <strain evidence="3">JCM 17933</strain>
    </source>
</reference>